<name>A0A016AEA1_BACFG</name>
<accession>A0A016AEA1</accession>
<reference evidence="1 2" key="1">
    <citation type="submission" date="2014-02" db="EMBL/GenBank/DDBJ databases">
        <authorList>
            <person name="Sears C."/>
            <person name="Carroll K."/>
            <person name="Sack B.R."/>
            <person name="Qadri F."/>
            <person name="Myers L.L."/>
            <person name="Chung G.-T."/>
            <person name="Escheverria P."/>
            <person name="Fraser C.M."/>
            <person name="Sadzewicz L."/>
            <person name="Shefchek K.A."/>
            <person name="Tallon L."/>
            <person name="Das S.P."/>
            <person name="Daugherty S."/>
            <person name="Mongodin E.F."/>
        </authorList>
    </citation>
    <scope>NUCLEOTIDE SEQUENCE [LARGE SCALE GENOMIC DNA]</scope>
    <source>
        <strain evidence="1 2">S36L11</strain>
    </source>
</reference>
<dbReference type="PATRIC" id="fig|1339327.3.peg.4585"/>
<gene>
    <name evidence="1" type="ORF">M136_4070</name>
</gene>
<comment type="caution">
    <text evidence="1">The sequence shown here is derived from an EMBL/GenBank/DDBJ whole genome shotgun (WGS) entry which is preliminary data.</text>
</comment>
<protein>
    <recommendedName>
        <fullName evidence="3">Bacteriocin</fullName>
    </recommendedName>
</protein>
<evidence type="ECO:0000313" key="2">
    <source>
        <dbReference type="Proteomes" id="UP000022082"/>
    </source>
</evidence>
<dbReference type="EMBL" id="JGDJ01000274">
    <property type="protein sequence ID" value="EXZ26771.1"/>
    <property type="molecule type" value="Genomic_DNA"/>
</dbReference>
<evidence type="ECO:0008006" key="3">
    <source>
        <dbReference type="Google" id="ProtNLM"/>
    </source>
</evidence>
<sequence>MDKLTTDEMQVIKGGGVWVEINGEWIWIASIKASEEDPIDSPK</sequence>
<evidence type="ECO:0000313" key="1">
    <source>
        <dbReference type="EMBL" id="EXZ26771.1"/>
    </source>
</evidence>
<dbReference type="Proteomes" id="UP000022082">
    <property type="component" value="Unassembled WGS sequence"/>
</dbReference>
<proteinExistence type="predicted"/>
<dbReference type="RefSeq" id="WP_255469918.1">
    <property type="nucleotide sequence ID" value="NZ_JGDJ01000274.1"/>
</dbReference>
<organism evidence="1 2">
    <name type="scientific">Bacteroides fragilis str. S36L11</name>
    <dbReference type="NCBI Taxonomy" id="1339327"/>
    <lineage>
        <taxon>Bacteria</taxon>
        <taxon>Pseudomonadati</taxon>
        <taxon>Bacteroidota</taxon>
        <taxon>Bacteroidia</taxon>
        <taxon>Bacteroidales</taxon>
        <taxon>Bacteroidaceae</taxon>
        <taxon>Bacteroides</taxon>
    </lineage>
</organism>
<dbReference type="AlphaFoldDB" id="A0A016AEA1"/>